<protein>
    <submittedName>
        <fullName evidence="2">Helix-turn-helix transcriptional regulator</fullName>
    </submittedName>
</protein>
<accession>A0ABV1SID2</accession>
<organism evidence="2 3">
    <name type="scientific">Thioclava kandeliae</name>
    <dbReference type="NCBI Taxonomy" id="3070818"/>
    <lineage>
        <taxon>Bacteria</taxon>
        <taxon>Pseudomonadati</taxon>
        <taxon>Pseudomonadota</taxon>
        <taxon>Alphaproteobacteria</taxon>
        <taxon>Rhodobacterales</taxon>
        <taxon>Paracoccaceae</taxon>
        <taxon>Thioclava</taxon>
    </lineage>
</organism>
<evidence type="ECO:0000313" key="3">
    <source>
        <dbReference type="Proteomes" id="UP001438953"/>
    </source>
</evidence>
<gene>
    <name evidence="2" type="ORF">VSX56_12780</name>
</gene>
<dbReference type="RefSeq" id="WP_350937590.1">
    <property type="nucleotide sequence ID" value="NZ_JAYWLC010000009.1"/>
</dbReference>
<dbReference type="Gene3D" id="1.10.260.40">
    <property type="entry name" value="lambda repressor-like DNA-binding domains"/>
    <property type="match status" value="1"/>
</dbReference>
<dbReference type="Pfam" id="PF01381">
    <property type="entry name" value="HTH_3"/>
    <property type="match status" value="1"/>
</dbReference>
<sequence>MEVIDAEWIRRHLTGERGEQTRLADAIGLSPDVISKIISGKRRVKSEEIPKIVSFFGVDLSSTDRNHHLLELYDSLSEEKKRQAEEFLRFLAEK</sequence>
<dbReference type="InterPro" id="IPR010982">
    <property type="entry name" value="Lambda_DNA-bd_dom_sf"/>
</dbReference>
<dbReference type="SUPFAM" id="SSF47413">
    <property type="entry name" value="lambda repressor-like DNA-binding domains"/>
    <property type="match status" value="1"/>
</dbReference>
<dbReference type="PROSITE" id="PS50943">
    <property type="entry name" value="HTH_CROC1"/>
    <property type="match status" value="1"/>
</dbReference>
<comment type="caution">
    <text evidence="2">The sequence shown here is derived from an EMBL/GenBank/DDBJ whole genome shotgun (WGS) entry which is preliminary data.</text>
</comment>
<keyword evidence="3" id="KW-1185">Reference proteome</keyword>
<evidence type="ECO:0000259" key="1">
    <source>
        <dbReference type="PROSITE" id="PS50943"/>
    </source>
</evidence>
<dbReference type="Proteomes" id="UP001438953">
    <property type="component" value="Unassembled WGS sequence"/>
</dbReference>
<name>A0ABV1SID2_9RHOB</name>
<dbReference type="InterPro" id="IPR001387">
    <property type="entry name" value="Cro/C1-type_HTH"/>
</dbReference>
<dbReference type="EMBL" id="JAYWLC010000009">
    <property type="protein sequence ID" value="MER5172648.1"/>
    <property type="molecule type" value="Genomic_DNA"/>
</dbReference>
<dbReference type="CDD" id="cd00093">
    <property type="entry name" value="HTH_XRE"/>
    <property type="match status" value="1"/>
</dbReference>
<feature type="domain" description="HTH cro/C1-type" evidence="1">
    <location>
        <begin position="20"/>
        <end position="63"/>
    </location>
</feature>
<evidence type="ECO:0000313" key="2">
    <source>
        <dbReference type="EMBL" id="MER5172648.1"/>
    </source>
</evidence>
<dbReference type="SMART" id="SM00530">
    <property type="entry name" value="HTH_XRE"/>
    <property type="match status" value="1"/>
</dbReference>
<proteinExistence type="predicted"/>
<reference evidence="2 3" key="1">
    <citation type="submission" date="2024-06" db="EMBL/GenBank/DDBJ databases">
        <title>Thioclava kandeliae sp. nov. from a rhizosphere soil sample of Kandelia candel in a mangrove.</title>
        <authorList>
            <person name="Mu T."/>
        </authorList>
    </citation>
    <scope>NUCLEOTIDE SEQUENCE [LARGE SCALE GENOMIC DNA]</scope>
    <source>
        <strain evidence="2 3">CPCC 100088</strain>
    </source>
</reference>